<dbReference type="RefSeq" id="WP_290401081.1">
    <property type="nucleotide sequence ID" value="NZ_JAUHLN010000004.1"/>
</dbReference>
<dbReference type="Pfam" id="PF03466">
    <property type="entry name" value="LysR_substrate"/>
    <property type="match status" value="1"/>
</dbReference>
<name>A0ABT8EAK1_9BACL</name>
<dbReference type="Pfam" id="PF00126">
    <property type="entry name" value="HTH_1"/>
    <property type="match status" value="1"/>
</dbReference>
<dbReference type="InterPro" id="IPR000847">
    <property type="entry name" value="LysR_HTH_N"/>
</dbReference>
<comment type="similarity">
    <text evidence="1">Belongs to the LysR transcriptional regulatory family.</text>
</comment>
<keyword evidence="4" id="KW-0804">Transcription</keyword>
<evidence type="ECO:0000313" key="7">
    <source>
        <dbReference type="Proteomes" id="UP001168694"/>
    </source>
</evidence>
<dbReference type="InterPro" id="IPR036390">
    <property type="entry name" value="WH_DNA-bd_sf"/>
</dbReference>
<dbReference type="Proteomes" id="UP001168694">
    <property type="component" value="Unassembled WGS sequence"/>
</dbReference>
<reference evidence="6" key="1">
    <citation type="submission" date="2023-06" db="EMBL/GenBank/DDBJ databases">
        <title>Draft Genome Sequences of Representative Paenibacillus Polymyxa, Bacillus cereus, Fictibacillus sp., and Brevibacillus agri Strains Isolated from Amazonian Dark Earth.</title>
        <authorList>
            <person name="Pellegrinetti T.A."/>
            <person name="Cunha I.C.M."/>
            <person name="Chaves M.G."/>
            <person name="Freitas A.S."/>
            <person name="Silva A.V.R."/>
            <person name="Tsai S.M."/>
            <person name="Mendes L.W."/>
        </authorList>
    </citation>
    <scope>NUCLEOTIDE SEQUENCE</scope>
    <source>
        <strain evidence="6">CENA-BCM004</strain>
    </source>
</reference>
<dbReference type="PANTHER" id="PTHR30126">
    <property type="entry name" value="HTH-TYPE TRANSCRIPTIONAL REGULATOR"/>
    <property type="match status" value="1"/>
</dbReference>
<comment type="caution">
    <text evidence="6">The sequence shown here is derived from an EMBL/GenBank/DDBJ whole genome shotgun (WGS) entry which is preliminary data.</text>
</comment>
<dbReference type="PANTHER" id="PTHR30126:SF78">
    <property type="entry name" value="HTH LYSR-TYPE DOMAIN-CONTAINING PROTEIN"/>
    <property type="match status" value="1"/>
</dbReference>
<proteinExistence type="inferred from homology"/>
<dbReference type="EMBL" id="JAUHLN010000004">
    <property type="protein sequence ID" value="MDN4074957.1"/>
    <property type="molecule type" value="Genomic_DNA"/>
</dbReference>
<organism evidence="6 7">
    <name type="scientific">Fictibacillus terranigra</name>
    <dbReference type="NCBI Taxonomy" id="3058424"/>
    <lineage>
        <taxon>Bacteria</taxon>
        <taxon>Bacillati</taxon>
        <taxon>Bacillota</taxon>
        <taxon>Bacilli</taxon>
        <taxon>Bacillales</taxon>
        <taxon>Fictibacillaceae</taxon>
        <taxon>Fictibacillus</taxon>
    </lineage>
</organism>
<evidence type="ECO:0000259" key="5">
    <source>
        <dbReference type="PROSITE" id="PS50931"/>
    </source>
</evidence>
<feature type="domain" description="HTH lysR-type" evidence="5">
    <location>
        <begin position="1"/>
        <end position="58"/>
    </location>
</feature>
<evidence type="ECO:0000313" key="6">
    <source>
        <dbReference type="EMBL" id="MDN4074957.1"/>
    </source>
</evidence>
<keyword evidence="3" id="KW-0238">DNA-binding</keyword>
<keyword evidence="7" id="KW-1185">Reference proteome</keyword>
<keyword evidence="2" id="KW-0805">Transcription regulation</keyword>
<dbReference type="InterPro" id="IPR036388">
    <property type="entry name" value="WH-like_DNA-bd_sf"/>
</dbReference>
<evidence type="ECO:0000256" key="4">
    <source>
        <dbReference type="ARBA" id="ARBA00023163"/>
    </source>
</evidence>
<dbReference type="Gene3D" id="3.40.190.290">
    <property type="match status" value="1"/>
</dbReference>
<dbReference type="SUPFAM" id="SSF46785">
    <property type="entry name" value="Winged helix' DNA-binding domain"/>
    <property type="match status" value="1"/>
</dbReference>
<dbReference type="PROSITE" id="PS50931">
    <property type="entry name" value="HTH_LYSR"/>
    <property type="match status" value="1"/>
</dbReference>
<evidence type="ECO:0000256" key="1">
    <source>
        <dbReference type="ARBA" id="ARBA00009437"/>
    </source>
</evidence>
<dbReference type="Gene3D" id="1.10.10.10">
    <property type="entry name" value="Winged helix-like DNA-binding domain superfamily/Winged helix DNA-binding domain"/>
    <property type="match status" value="1"/>
</dbReference>
<evidence type="ECO:0000256" key="2">
    <source>
        <dbReference type="ARBA" id="ARBA00023015"/>
    </source>
</evidence>
<gene>
    <name evidence="6" type="ORF">QYF49_18455</name>
</gene>
<protein>
    <submittedName>
        <fullName evidence="6">LysR family transcriptional regulator</fullName>
    </submittedName>
</protein>
<sequence length="304" mass="35544">MDEKDCLILQYLYENANLTKAAERFYMTQPALTYRLRQIEKEFQIVIFSKNGKNMKMTPAGEYLVGYAKRILMDLRSTREYLLNMGNEVQGSLKIGVSSNFGLYNLPSILEYLVNQYPNLHVNVDTGFSTEIVDLLMEGEIDVSIVKGEYNWPDQKYLLSEENICLISKNKLDLHKLPQLPLINRKEPTVLMKYKNLPIRPLDQSIQCWWNEQFDEPPLITMQLDSYETSKEMVKKGLGYAIIPKVFLKDSDDLYCHPLIFKDGQELTRRTWMLYRQSSMQLAAISTFVNYIKEIYKLEHARST</sequence>
<dbReference type="InterPro" id="IPR005119">
    <property type="entry name" value="LysR_subst-bd"/>
</dbReference>
<dbReference type="SUPFAM" id="SSF53850">
    <property type="entry name" value="Periplasmic binding protein-like II"/>
    <property type="match status" value="1"/>
</dbReference>
<accession>A0ABT8EAK1</accession>
<evidence type="ECO:0000256" key="3">
    <source>
        <dbReference type="ARBA" id="ARBA00023125"/>
    </source>
</evidence>
<dbReference type="CDD" id="cd05466">
    <property type="entry name" value="PBP2_LTTR_substrate"/>
    <property type="match status" value="1"/>
</dbReference>